<dbReference type="Pfam" id="PF00383">
    <property type="entry name" value="dCMP_cyt_deam_1"/>
    <property type="match status" value="1"/>
</dbReference>
<dbReference type="EMBL" id="CP058998">
    <property type="protein sequence ID" value="QLJ52649.1"/>
    <property type="molecule type" value="Genomic_DNA"/>
</dbReference>
<dbReference type="PROSITE" id="PS00903">
    <property type="entry name" value="CYT_DCMP_DEAMINASES_1"/>
    <property type="match status" value="1"/>
</dbReference>
<comment type="cofactor">
    <cofactor evidence="1">
        <name>Zn(2+)</name>
        <dbReference type="ChEBI" id="CHEBI:29105"/>
    </cofactor>
</comment>
<dbReference type="PANTHER" id="PTHR11086:SF18">
    <property type="entry name" value="DEOXYCYTIDYLATE DEAMINASE"/>
    <property type="match status" value="1"/>
</dbReference>
<reference evidence="8" key="1">
    <citation type="submission" date="2020-07" db="EMBL/GenBank/DDBJ databases">
        <title>Metabolic diversity and evolutionary history of the archaeal phylum ###Micrarchaeota### uncovered from a freshwater lake metagenome.</title>
        <authorList>
            <person name="Kadnikov V.V."/>
            <person name="Savvichev A.S."/>
            <person name="Mardanov A.V."/>
            <person name="Beletsky A.V."/>
            <person name="Chupakov A.V."/>
            <person name="Kokryatskaya N.M."/>
            <person name="Pimenov N.V."/>
            <person name="Ravin N.V."/>
        </authorList>
    </citation>
    <scope>NUCLEOTIDE SEQUENCE [LARGE SCALE GENOMIC DNA]</scope>
</reference>
<sequence>MSRPSWDEYFMKICDVVAERSTCKRHNFGAVIVRDKRLLATGYNGAPSGLPHCLEIGCLRDELGIPSGTKHEICRGVHAEQNAIIQCALHGVSSKDATMYVNGIPCKICAKIIINSGIKRVVYGGDYADKEAFELFKQAGVQMDQLKTKKR</sequence>
<dbReference type="PIRSF" id="PIRSF006019">
    <property type="entry name" value="dCMP_deaminase"/>
    <property type="match status" value="1"/>
</dbReference>
<dbReference type="GO" id="GO:0004132">
    <property type="term" value="F:dCMP deaminase activity"/>
    <property type="evidence" value="ECO:0007669"/>
    <property type="project" value="UniProtKB-EC"/>
</dbReference>
<evidence type="ECO:0000256" key="4">
    <source>
        <dbReference type="ARBA" id="ARBA00022801"/>
    </source>
</evidence>
<dbReference type="InterPro" id="IPR016193">
    <property type="entry name" value="Cytidine_deaminase-like"/>
</dbReference>
<evidence type="ECO:0000256" key="3">
    <source>
        <dbReference type="ARBA" id="ARBA00022723"/>
    </source>
</evidence>
<evidence type="ECO:0000313" key="7">
    <source>
        <dbReference type="EMBL" id="QLJ52649.1"/>
    </source>
</evidence>
<evidence type="ECO:0000256" key="2">
    <source>
        <dbReference type="ARBA" id="ARBA00006576"/>
    </source>
</evidence>
<protein>
    <submittedName>
        <fullName evidence="7">CMP/dCMP deaminase zinc-binding</fullName>
        <ecNumber evidence="7">3.5.4.12</ecNumber>
    </submittedName>
</protein>
<dbReference type="InterPro" id="IPR016192">
    <property type="entry name" value="APOBEC/CMP_deaminase_Zn-bd"/>
</dbReference>
<gene>
    <name evidence="7" type="ORF">Sv326_0474</name>
</gene>
<dbReference type="GO" id="GO:0008270">
    <property type="term" value="F:zinc ion binding"/>
    <property type="evidence" value="ECO:0007669"/>
    <property type="project" value="InterPro"/>
</dbReference>
<dbReference type="GO" id="GO:0006220">
    <property type="term" value="P:pyrimidine nucleotide metabolic process"/>
    <property type="evidence" value="ECO:0007669"/>
    <property type="project" value="InterPro"/>
</dbReference>
<proteinExistence type="inferred from homology"/>
<dbReference type="PANTHER" id="PTHR11086">
    <property type="entry name" value="DEOXYCYTIDYLATE DEAMINASE-RELATED"/>
    <property type="match status" value="1"/>
</dbReference>
<name>A0A7D5XJI9_FERL1</name>
<dbReference type="InterPro" id="IPR015517">
    <property type="entry name" value="dCMP_deaminase-rel"/>
</dbReference>
<dbReference type="Gene3D" id="3.40.140.10">
    <property type="entry name" value="Cytidine Deaminase, domain 2"/>
    <property type="match status" value="1"/>
</dbReference>
<dbReference type="CDD" id="cd01286">
    <property type="entry name" value="deoxycytidylate_deaminase"/>
    <property type="match status" value="1"/>
</dbReference>
<feature type="domain" description="CMP/dCMP-type deaminase" evidence="6">
    <location>
        <begin position="5"/>
        <end position="136"/>
    </location>
</feature>
<evidence type="ECO:0000313" key="8">
    <source>
        <dbReference type="Proteomes" id="UP000510821"/>
    </source>
</evidence>
<dbReference type="SUPFAM" id="SSF53927">
    <property type="entry name" value="Cytidine deaminase-like"/>
    <property type="match status" value="1"/>
</dbReference>
<organism evidence="7 8">
    <name type="scientific">Fermentimicrarchaeum limneticum</name>
    <dbReference type="NCBI Taxonomy" id="2795018"/>
    <lineage>
        <taxon>Archaea</taxon>
        <taxon>Candidatus Micrarchaeota</taxon>
        <taxon>Candidatus Fermentimicrarchaeales</taxon>
        <taxon>Candidatus Fermentimicrarchaeaceae</taxon>
        <taxon>Candidatus Fermentimicrarchaeum</taxon>
    </lineage>
</organism>
<dbReference type="AlphaFoldDB" id="A0A7D5XJI9"/>
<dbReference type="InterPro" id="IPR016473">
    <property type="entry name" value="dCMP_deaminase"/>
</dbReference>
<dbReference type="InterPro" id="IPR035105">
    <property type="entry name" value="Deoxycytidylate_deaminase_dom"/>
</dbReference>
<accession>A0A7D5XJI9</accession>
<evidence type="ECO:0000259" key="6">
    <source>
        <dbReference type="PROSITE" id="PS51747"/>
    </source>
</evidence>
<dbReference type="GO" id="GO:0005737">
    <property type="term" value="C:cytoplasm"/>
    <property type="evidence" value="ECO:0007669"/>
    <property type="project" value="TreeGrafter"/>
</dbReference>
<dbReference type="PROSITE" id="PS51747">
    <property type="entry name" value="CYT_DCMP_DEAMINASES_2"/>
    <property type="match status" value="1"/>
</dbReference>
<keyword evidence="3" id="KW-0479">Metal-binding</keyword>
<keyword evidence="5" id="KW-0862">Zinc</keyword>
<dbReference type="EC" id="3.5.4.12" evidence="7"/>
<dbReference type="Proteomes" id="UP000510821">
    <property type="component" value="Chromosome"/>
</dbReference>
<comment type="similarity">
    <text evidence="2">Belongs to the cytidine and deoxycytidylate deaminase family.</text>
</comment>
<keyword evidence="4 7" id="KW-0378">Hydrolase</keyword>
<evidence type="ECO:0000256" key="1">
    <source>
        <dbReference type="ARBA" id="ARBA00001947"/>
    </source>
</evidence>
<dbReference type="KEGG" id="flt:Sv326_0474"/>
<dbReference type="InterPro" id="IPR002125">
    <property type="entry name" value="CMP_dCMP_dom"/>
</dbReference>
<evidence type="ECO:0000256" key="5">
    <source>
        <dbReference type="ARBA" id="ARBA00022833"/>
    </source>
</evidence>